<dbReference type="RefSeq" id="WP_134449740.1">
    <property type="nucleotide sequence ID" value="NZ_SOFS01000031.1"/>
</dbReference>
<feature type="compositionally biased region" description="Polar residues" evidence="1">
    <location>
        <begin position="1"/>
        <end position="13"/>
    </location>
</feature>
<organism evidence="2 3">
    <name type="scientific">Cryobacterium glucosi</name>
    <dbReference type="NCBI Taxonomy" id="1259175"/>
    <lineage>
        <taxon>Bacteria</taxon>
        <taxon>Bacillati</taxon>
        <taxon>Actinomycetota</taxon>
        <taxon>Actinomycetes</taxon>
        <taxon>Micrococcales</taxon>
        <taxon>Microbacteriaceae</taxon>
        <taxon>Cryobacterium</taxon>
    </lineage>
</organism>
<evidence type="ECO:0000313" key="2">
    <source>
        <dbReference type="EMBL" id="TFC18731.1"/>
    </source>
</evidence>
<protein>
    <submittedName>
        <fullName evidence="2">Uncharacterized protein</fullName>
    </submittedName>
</protein>
<gene>
    <name evidence="2" type="ORF">E3O46_13735</name>
</gene>
<sequence>MSWSVCSEPTTVAGQPERQDRTDADGEIMNEKSTYRAIFYGANPIASGTERELAFVDGDYQQTVTLEVDEEDAIVRRVFKLGHVTEEPIAYQYVEDVHDDAAEPDVPN</sequence>
<evidence type="ECO:0000256" key="1">
    <source>
        <dbReference type="SAM" id="MobiDB-lite"/>
    </source>
</evidence>
<feature type="region of interest" description="Disordered" evidence="1">
    <location>
        <begin position="1"/>
        <end position="25"/>
    </location>
</feature>
<dbReference type="Proteomes" id="UP000297604">
    <property type="component" value="Unassembled WGS sequence"/>
</dbReference>
<keyword evidence="3" id="KW-1185">Reference proteome</keyword>
<dbReference type="EMBL" id="SOFS01000031">
    <property type="protein sequence ID" value="TFC18731.1"/>
    <property type="molecule type" value="Genomic_DNA"/>
</dbReference>
<reference evidence="2 3" key="1">
    <citation type="submission" date="2019-03" db="EMBL/GenBank/DDBJ databases">
        <title>Genomics of glacier-inhabiting Cryobacterium strains.</title>
        <authorList>
            <person name="Liu Q."/>
            <person name="Xin Y.-H."/>
        </authorList>
    </citation>
    <scope>NUCLEOTIDE SEQUENCE [LARGE SCALE GENOMIC DNA]</scope>
    <source>
        <strain evidence="2 3">MDB1-5</strain>
    </source>
</reference>
<accession>A0ABY2INR5</accession>
<comment type="caution">
    <text evidence="2">The sequence shown here is derived from an EMBL/GenBank/DDBJ whole genome shotgun (WGS) entry which is preliminary data.</text>
</comment>
<proteinExistence type="predicted"/>
<evidence type="ECO:0000313" key="3">
    <source>
        <dbReference type="Proteomes" id="UP000297604"/>
    </source>
</evidence>
<name>A0ABY2INR5_9MICO</name>